<dbReference type="AlphaFoldDB" id="A0A5S4G2Z4"/>
<feature type="domain" description="Styrene monooxygenase StyA putative substrate binding" evidence="1">
    <location>
        <begin position="179"/>
        <end position="282"/>
    </location>
</feature>
<dbReference type="Pfam" id="PF17885">
    <property type="entry name" value="Smoa_sbd"/>
    <property type="match status" value="1"/>
</dbReference>
<keyword evidence="3" id="KW-1185">Reference proteome</keyword>
<comment type="caution">
    <text evidence="2">The sequence shown here is derived from an EMBL/GenBank/DDBJ whole genome shotgun (WGS) entry which is preliminary data.</text>
</comment>
<dbReference type="GO" id="GO:0004497">
    <property type="term" value="F:monooxygenase activity"/>
    <property type="evidence" value="ECO:0007669"/>
    <property type="project" value="UniProtKB-KW"/>
</dbReference>
<dbReference type="Pfam" id="PF13450">
    <property type="entry name" value="NAD_binding_8"/>
    <property type="match status" value="1"/>
</dbReference>
<accession>A0A5S4G2Z4</accession>
<protein>
    <submittedName>
        <fullName evidence="2">Monooxygenase</fullName>
    </submittedName>
</protein>
<evidence type="ECO:0000313" key="3">
    <source>
        <dbReference type="Proteomes" id="UP000306628"/>
    </source>
</evidence>
<evidence type="ECO:0000259" key="1">
    <source>
        <dbReference type="Pfam" id="PF17885"/>
    </source>
</evidence>
<proteinExistence type="predicted"/>
<organism evidence="2 3">
    <name type="scientific">Nonomuraea zeae</name>
    <dbReference type="NCBI Taxonomy" id="1642303"/>
    <lineage>
        <taxon>Bacteria</taxon>
        <taxon>Bacillati</taxon>
        <taxon>Actinomycetota</taxon>
        <taxon>Actinomycetes</taxon>
        <taxon>Streptosporangiales</taxon>
        <taxon>Streptosporangiaceae</taxon>
        <taxon>Nonomuraea</taxon>
    </lineage>
</organism>
<dbReference type="Gene3D" id="3.50.50.60">
    <property type="entry name" value="FAD/NAD(P)-binding domain"/>
    <property type="match status" value="2"/>
</dbReference>
<dbReference type="OrthoDB" id="3414915at2"/>
<dbReference type="InterPro" id="IPR036188">
    <property type="entry name" value="FAD/NAD-bd_sf"/>
</dbReference>
<dbReference type="PRINTS" id="PR00420">
    <property type="entry name" value="RNGMNOXGNASE"/>
</dbReference>
<keyword evidence="2" id="KW-0503">Monooxygenase</keyword>
<reference evidence="2 3" key="1">
    <citation type="submission" date="2019-05" db="EMBL/GenBank/DDBJ databases">
        <title>Draft genome sequence of Nonomuraea zeae DSM 100528.</title>
        <authorList>
            <person name="Saricaoglu S."/>
            <person name="Isik K."/>
        </authorList>
    </citation>
    <scope>NUCLEOTIDE SEQUENCE [LARGE SCALE GENOMIC DNA]</scope>
    <source>
        <strain evidence="2 3">DSM 100528</strain>
    </source>
</reference>
<sequence length="435" mass="45558">MDGTSTSLPASQGCSYPSANPWVSNGILPAKGILMSGIGIVGAGISGLTLALRLQQLGVDVTLYSEKDAGSMRSGRLPNTVARMGHTQARERELGSVHYRDPGCLMAAAKLSIKGDPPLEFTGRVTEPFHAVDFRLLLPAYLDDFAGRGGKVVVGAESPDAAQVDRWSRGHELMVVAAGRRSVAELFPRDAARSPYDRPQRVLTAGLYHGLEMGPLFSYNISPGCGEIFRMPMMSRHGVVSSVLVEAIPGGPLEPISRAPAAEVGDVLAGLLAEHAPRLAERMDAAEFGLLGPEDLLQGAVTPVVREPVAELPSGRIALAVGDAWVTNDPLTGQGANLGSACAWIAADAIAAGGPYDAAFGRAAAARMWEAAAPVTDWTNAFLRPPAEHVMTLLGVAAGRQDVADLVLSLFSDPAYGWAVVSSPDEVARIVDDKG</sequence>
<evidence type="ECO:0000313" key="2">
    <source>
        <dbReference type="EMBL" id="TMR27326.1"/>
    </source>
</evidence>
<name>A0A5S4G2Z4_9ACTN</name>
<gene>
    <name evidence="2" type="ORF">ETD85_39415</name>
</gene>
<dbReference type="EMBL" id="VCKX01000171">
    <property type="protein sequence ID" value="TMR27326.1"/>
    <property type="molecule type" value="Genomic_DNA"/>
</dbReference>
<dbReference type="SUPFAM" id="SSF51905">
    <property type="entry name" value="FAD/NAD(P)-binding domain"/>
    <property type="match status" value="1"/>
</dbReference>
<keyword evidence="2" id="KW-0560">Oxidoreductase</keyword>
<dbReference type="Gene3D" id="3.30.9.40">
    <property type="match status" value="1"/>
</dbReference>
<dbReference type="Proteomes" id="UP000306628">
    <property type="component" value="Unassembled WGS sequence"/>
</dbReference>
<dbReference type="InterPro" id="IPR041654">
    <property type="entry name" value="StyA_sbd"/>
</dbReference>